<protein>
    <recommendedName>
        <fullName evidence="5">LYR motif-containing protein 2</fullName>
    </recommendedName>
</protein>
<feature type="domain" description="Complex 1 LYR protein" evidence="8">
    <location>
        <begin position="134"/>
        <end position="189"/>
    </location>
</feature>
<dbReference type="InParanoid" id="A0A1E7EJ56"/>
<dbReference type="CDD" id="cd20262">
    <property type="entry name" value="Complex1_LYR_LYRM2"/>
    <property type="match status" value="1"/>
</dbReference>
<dbReference type="AlphaFoldDB" id="A0A1E7EJ56"/>
<dbReference type="KEGG" id="fcy:FRACYDRAFT_257306"/>
<keyword evidence="4" id="KW-0496">Mitochondrion</keyword>
<sequence length="227" mass="26063">MISTLLSRRTSTTIISITNININNNTRLLSLLSTKTTTRTRSIHVDHYQSDEDVLNKNNVNSKTGSRSSQTITNNTTNNNDDDDNNNKSASASTARRSSRSRRSRSGGSSGPKKQRLVDEKQIPSYKEFVHRFTVLSLYRGYLKTIRESMPHNQQDLLQEVRKEFHANKNTIDPITIQREIKEGQRRYEELQEFTGQSNKYEGPSWINTKDTEDPRGRVGTGWPWSK</sequence>
<dbReference type="InterPro" id="IPR008011">
    <property type="entry name" value="Complex1_LYR_dom"/>
</dbReference>
<evidence type="ECO:0000256" key="7">
    <source>
        <dbReference type="SAM" id="MobiDB-lite"/>
    </source>
</evidence>
<organism evidence="9 10">
    <name type="scientific">Fragilariopsis cylindrus CCMP1102</name>
    <dbReference type="NCBI Taxonomy" id="635003"/>
    <lineage>
        <taxon>Eukaryota</taxon>
        <taxon>Sar</taxon>
        <taxon>Stramenopiles</taxon>
        <taxon>Ochrophyta</taxon>
        <taxon>Bacillariophyta</taxon>
        <taxon>Bacillariophyceae</taxon>
        <taxon>Bacillariophycidae</taxon>
        <taxon>Bacillariales</taxon>
        <taxon>Bacillariaceae</taxon>
        <taxon>Fragilariopsis</taxon>
    </lineage>
</organism>
<comment type="subcellular location">
    <subcellularLocation>
        <location evidence="1">Mitochondrion</location>
    </subcellularLocation>
</comment>
<proteinExistence type="inferred from homology"/>
<dbReference type="Proteomes" id="UP000095751">
    <property type="component" value="Unassembled WGS sequence"/>
</dbReference>
<comment type="similarity">
    <text evidence="2">Belongs to the complex I LYR family.</text>
</comment>
<evidence type="ECO:0000256" key="2">
    <source>
        <dbReference type="ARBA" id="ARBA00009508"/>
    </source>
</evidence>
<evidence type="ECO:0000313" key="10">
    <source>
        <dbReference type="Proteomes" id="UP000095751"/>
    </source>
</evidence>
<comment type="function">
    <text evidence="6">Involved in efficient integration of the N-module into mitochondrial respiratory chain complex I.</text>
</comment>
<keyword evidence="10" id="KW-1185">Reference proteome</keyword>
<evidence type="ECO:0000256" key="4">
    <source>
        <dbReference type="ARBA" id="ARBA00023128"/>
    </source>
</evidence>
<reference evidence="9 10" key="1">
    <citation type="submission" date="2016-09" db="EMBL/GenBank/DDBJ databases">
        <title>Extensive genetic diversity and differential bi-allelic expression allows diatom success in the polar Southern Ocean.</title>
        <authorList>
            <consortium name="DOE Joint Genome Institute"/>
            <person name="Mock T."/>
            <person name="Otillar R.P."/>
            <person name="Strauss J."/>
            <person name="Dupont C."/>
            <person name="Frickenhaus S."/>
            <person name="Maumus F."/>
            <person name="Mcmullan M."/>
            <person name="Sanges R."/>
            <person name="Schmutz J."/>
            <person name="Toseland A."/>
            <person name="Valas R."/>
            <person name="Veluchamy A."/>
            <person name="Ward B.J."/>
            <person name="Allen A."/>
            <person name="Barry K."/>
            <person name="Falciatore A."/>
            <person name="Ferrante M."/>
            <person name="Fortunato A.E."/>
            <person name="Gloeckner G."/>
            <person name="Gruber A."/>
            <person name="Hipkin R."/>
            <person name="Janech M."/>
            <person name="Kroth P."/>
            <person name="Leese F."/>
            <person name="Lindquist E."/>
            <person name="Lyon B.R."/>
            <person name="Martin J."/>
            <person name="Mayer C."/>
            <person name="Parker M."/>
            <person name="Quesneville H."/>
            <person name="Raymond J."/>
            <person name="Uhlig C."/>
            <person name="Valentin K.U."/>
            <person name="Worden A.Z."/>
            <person name="Armbrust E.V."/>
            <person name="Bowler C."/>
            <person name="Green B."/>
            <person name="Moulton V."/>
            <person name="Van Oosterhout C."/>
            <person name="Grigoriev I."/>
        </authorList>
    </citation>
    <scope>NUCLEOTIDE SEQUENCE [LARGE SCALE GENOMIC DNA]</scope>
    <source>
        <strain evidence="9 10">CCMP1102</strain>
    </source>
</reference>
<evidence type="ECO:0000259" key="8">
    <source>
        <dbReference type="Pfam" id="PF05347"/>
    </source>
</evidence>
<evidence type="ECO:0000256" key="5">
    <source>
        <dbReference type="ARBA" id="ARBA00026235"/>
    </source>
</evidence>
<evidence type="ECO:0000256" key="6">
    <source>
        <dbReference type="ARBA" id="ARBA00044735"/>
    </source>
</evidence>
<dbReference type="GO" id="GO:0005739">
    <property type="term" value="C:mitochondrion"/>
    <property type="evidence" value="ECO:0007669"/>
    <property type="project" value="UniProtKB-SubCell"/>
</dbReference>
<dbReference type="Pfam" id="PF05347">
    <property type="entry name" value="Complex1_LYR"/>
    <property type="match status" value="1"/>
</dbReference>
<dbReference type="PANTHER" id="PTHR13675:SF0">
    <property type="entry name" value="LYR MOTIF-CONTAINING PROTEIN 2"/>
    <property type="match status" value="1"/>
</dbReference>
<accession>A0A1E7EJ56</accession>
<keyword evidence="3" id="KW-0809">Transit peptide</keyword>
<feature type="compositionally biased region" description="Low complexity" evidence="7">
    <location>
        <begin position="66"/>
        <end position="79"/>
    </location>
</feature>
<evidence type="ECO:0000256" key="1">
    <source>
        <dbReference type="ARBA" id="ARBA00004173"/>
    </source>
</evidence>
<evidence type="ECO:0000313" key="9">
    <source>
        <dbReference type="EMBL" id="OEU05927.1"/>
    </source>
</evidence>
<name>A0A1E7EJ56_9STRA</name>
<dbReference type="EMBL" id="KV784442">
    <property type="protein sequence ID" value="OEU05927.1"/>
    <property type="molecule type" value="Genomic_DNA"/>
</dbReference>
<gene>
    <name evidence="9" type="ORF">FRACYDRAFT_257306</name>
</gene>
<evidence type="ECO:0000256" key="3">
    <source>
        <dbReference type="ARBA" id="ARBA00022946"/>
    </source>
</evidence>
<dbReference type="OrthoDB" id="74240at2759"/>
<feature type="region of interest" description="Disordered" evidence="7">
    <location>
        <begin position="54"/>
        <end position="120"/>
    </location>
</feature>
<feature type="region of interest" description="Disordered" evidence="7">
    <location>
        <begin position="193"/>
        <end position="227"/>
    </location>
</feature>
<feature type="compositionally biased region" description="Polar residues" evidence="7">
    <location>
        <begin position="56"/>
        <end position="65"/>
    </location>
</feature>
<dbReference type="PANTHER" id="PTHR13675">
    <property type="entry name" value="LYR MOTIF-CONTAINING PROTEIN 2"/>
    <property type="match status" value="1"/>
</dbReference>
<dbReference type="InterPro" id="IPR045293">
    <property type="entry name" value="Complex1_LYR_LYRM2"/>
</dbReference>
<feature type="compositionally biased region" description="Low complexity" evidence="7">
    <location>
        <begin position="87"/>
        <end position="96"/>
    </location>
</feature>